<evidence type="ECO:0000256" key="1">
    <source>
        <dbReference type="SAM" id="Phobius"/>
    </source>
</evidence>
<sequence length="261" mass="27897">MVSWSGHILPVVVTIAMWFFATGLIAWLDNRERGTFPRSLAWAGIAGVAGLVAVIAAMHTVSLGAVYLSFAGAILIWAWHEIAFLTGAVSGPRRGSCPPDARGWERFSHASAAMAWHEVALVITALVLITLTWSAPNQVGAMVFALLFVMRLSTKLNIYVGVPNMSTEILPPHLAYLQSYFGPRRLHPLLLASLVASTALALWLGAAALSAAPGSAESAGASLLFALAALGALEHLFLALPFRDGALWRWAIPARNHDTQQ</sequence>
<dbReference type="RefSeq" id="WP_119586810.1">
    <property type="nucleotide sequence ID" value="NZ_CAWODQ010000024.1"/>
</dbReference>
<feature type="transmembrane region" description="Helical" evidence="1">
    <location>
        <begin position="110"/>
        <end position="133"/>
    </location>
</feature>
<keyword evidence="1" id="KW-1133">Transmembrane helix</keyword>
<dbReference type="EMBL" id="QXFL01000004">
    <property type="protein sequence ID" value="RIV85618.1"/>
    <property type="molecule type" value="Genomic_DNA"/>
</dbReference>
<name>A0A418NRE5_9SPHN</name>
<gene>
    <name evidence="2" type="ORF">D2V07_09720</name>
</gene>
<accession>A0A418NRE5</accession>
<dbReference type="Pfam" id="PF12291">
    <property type="entry name" value="DUF3623"/>
    <property type="match status" value="1"/>
</dbReference>
<feature type="transmembrane region" description="Helical" evidence="1">
    <location>
        <begin position="65"/>
        <end position="89"/>
    </location>
</feature>
<feature type="transmembrane region" description="Helical" evidence="1">
    <location>
        <begin position="218"/>
        <end position="240"/>
    </location>
</feature>
<keyword evidence="1" id="KW-0812">Transmembrane</keyword>
<dbReference type="Proteomes" id="UP000286576">
    <property type="component" value="Unassembled WGS sequence"/>
</dbReference>
<dbReference type="NCBIfam" id="TIGR03055">
    <property type="entry name" value="photo_alph_chp2"/>
    <property type="match status" value="1"/>
</dbReference>
<feature type="transmembrane region" description="Helical" evidence="1">
    <location>
        <begin position="139"/>
        <end position="160"/>
    </location>
</feature>
<dbReference type="AlphaFoldDB" id="A0A418NRE5"/>
<evidence type="ECO:0000313" key="3">
    <source>
        <dbReference type="Proteomes" id="UP000286576"/>
    </source>
</evidence>
<evidence type="ECO:0000313" key="2">
    <source>
        <dbReference type="EMBL" id="RIV85618.1"/>
    </source>
</evidence>
<feature type="transmembrane region" description="Helical" evidence="1">
    <location>
        <begin position="40"/>
        <end position="59"/>
    </location>
</feature>
<comment type="caution">
    <text evidence="2">The sequence shown here is derived from an EMBL/GenBank/DDBJ whole genome shotgun (WGS) entry which is preliminary data.</text>
</comment>
<reference evidence="2 3" key="1">
    <citation type="submission" date="2018-08" db="EMBL/GenBank/DDBJ databases">
        <title>Erythrobacter zhengii sp.nov., a bacterium isolated from deep-sea sediment.</title>
        <authorList>
            <person name="Fang C."/>
            <person name="Wu Y.-H."/>
            <person name="Sun C."/>
            <person name="Wang H."/>
            <person name="Cheng H."/>
            <person name="Meng F.-X."/>
            <person name="Wang C.-S."/>
            <person name="Xu X.-W."/>
        </authorList>
    </citation>
    <scope>NUCLEOTIDE SEQUENCE [LARGE SCALE GENOMIC DNA]</scope>
    <source>
        <strain evidence="2 3">V18</strain>
    </source>
</reference>
<keyword evidence="3" id="KW-1185">Reference proteome</keyword>
<keyword evidence="1" id="KW-0472">Membrane</keyword>
<feature type="transmembrane region" description="Helical" evidence="1">
    <location>
        <begin position="6"/>
        <end position="28"/>
    </location>
</feature>
<protein>
    <submittedName>
        <fullName evidence="2">DUF3623 domain-containing protein</fullName>
    </submittedName>
</protein>
<feature type="transmembrane region" description="Helical" evidence="1">
    <location>
        <begin position="189"/>
        <end position="212"/>
    </location>
</feature>
<dbReference type="InterPro" id="IPR017496">
    <property type="entry name" value="Photo_alph_chp2"/>
</dbReference>
<dbReference type="OrthoDB" id="152369at2"/>
<organism evidence="2 3">
    <name type="scientific">Aurantiacibacter zhengii</name>
    <dbReference type="NCBI Taxonomy" id="2307003"/>
    <lineage>
        <taxon>Bacteria</taxon>
        <taxon>Pseudomonadati</taxon>
        <taxon>Pseudomonadota</taxon>
        <taxon>Alphaproteobacteria</taxon>
        <taxon>Sphingomonadales</taxon>
        <taxon>Erythrobacteraceae</taxon>
        <taxon>Aurantiacibacter</taxon>
    </lineage>
</organism>
<proteinExistence type="predicted"/>